<sequence length="302" mass="34324">MKNSIIVLSTLFAIIGCNKNATFDPLEIKAEINVKNIKYLLENSVSGNEDCNNFFVSLSNSNENNFKYNLLFNLSKNGEINSVTLVDIKDNSKNYKSSTFNPKETFKIKSFSYDSINNNLSYEYEGLVFLPYHKDSILINGYVKNVKINSKECLNVKNELDGSIKFGDGAEANIYTAFSAAVFKSNEYNYSFYTNDGLRFGFNINSPISTLIPGVYNINTSGSLNLTVTFEEYLGVIDKNYYFLYTPKEWRNFKTEGSLEITEQRTSNNTKMTIGRLKLKIYKDNNIFAIIDNGSFFISNNS</sequence>
<dbReference type="RefSeq" id="WP_253533296.1">
    <property type="nucleotide sequence ID" value="NZ_JAMZEL010000024.1"/>
</dbReference>
<reference evidence="1 2" key="1">
    <citation type="submission" date="2022-06" db="EMBL/GenBank/DDBJ databases">
        <title>Runella sp. S5 genome sequencing.</title>
        <authorList>
            <person name="Park S."/>
        </authorList>
    </citation>
    <scope>NUCLEOTIDE SEQUENCE [LARGE SCALE GENOMIC DNA]</scope>
    <source>
        <strain evidence="1 2">S5</strain>
    </source>
</reference>
<accession>A0ABT1FY83</accession>
<keyword evidence="2" id="KW-1185">Reference proteome</keyword>
<dbReference type="EMBL" id="JAMZEL010000024">
    <property type="protein sequence ID" value="MCP1386435.1"/>
    <property type="molecule type" value="Genomic_DNA"/>
</dbReference>
<gene>
    <name evidence="1" type="ORF">NCI00_28595</name>
</gene>
<organism evidence="1 2">
    <name type="scientific">Runella salmonicolor</name>
    <dbReference type="NCBI Taxonomy" id="2950278"/>
    <lineage>
        <taxon>Bacteria</taxon>
        <taxon>Pseudomonadati</taxon>
        <taxon>Bacteroidota</taxon>
        <taxon>Cytophagia</taxon>
        <taxon>Cytophagales</taxon>
        <taxon>Spirosomataceae</taxon>
        <taxon>Runella</taxon>
    </lineage>
</organism>
<proteinExistence type="predicted"/>
<comment type="caution">
    <text evidence="1">The sequence shown here is derived from an EMBL/GenBank/DDBJ whole genome shotgun (WGS) entry which is preliminary data.</text>
</comment>
<evidence type="ECO:0000313" key="2">
    <source>
        <dbReference type="Proteomes" id="UP001204772"/>
    </source>
</evidence>
<dbReference type="PROSITE" id="PS51257">
    <property type="entry name" value="PROKAR_LIPOPROTEIN"/>
    <property type="match status" value="1"/>
</dbReference>
<name>A0ABT1FY83_9BACT</name>
<evidence type="ECO:0008006" key="3">
    <source>
        <dbReference type="Google" id="ProtNLM"/>
    </source>
</evidence>
<dbReference type="Proteomes" id="UP001204772">
    <property type="component" value="Unassembled WGS sequence"/>
</dbReference>
<protein>
    <recommendedName>
        <fullName evidence="3">Lipoprotein</fullName>
    </recommendedName>
</protein>
<evidence type="ECO:0000313" key="1">
    <source>
        <dbReference type="EMBL" id="MCP1386435.1"/>
    </source>
</evidence>